<keyword evidence="2" id="KW-1185">Reference proteome</keyword>
<evidence type="ECO:0000313" key="2">
    <source>
        <dbReference type="Proteomes" id="UP001066276"/>
    </source>
</evidence>
<dbReference type="EMBL" id="JANPWB010000014">
    <property type="protein sequence ID" value="KAJ1097256.1"/>
    <property type="molecule type" value="Genomic_DNA"/>
</dbReference>
<dbReference type="AlphaFoldDB" id="A0AAV7M1E1"/>
<accession>A0AAV7M1E1</accession>
<evidence type="ECO:0000313" key="1">
    <source>
        <dbReference type="EMBL" id="KAJ1097256.1"/>
    </source>
</evidence>
<gene>
    <name evidence="1" type="ORF">NDU88_002381</name>
</gene>
<sequence>MRSSVPAAPVNRDEPFDRMLTMTTNRRRLNALSQSKEFVEELYRSAADGIGGLLPLLELPSEKKEVLTDISPLHNQLFLKLRHFFRGNPMVRRRCPAARYNSECSSARVALTEATKQQDVLLIQVTRRVYKNALQEAKREWKSGNGRACWLQQKVVNIAPFGTLSLDQSWMFLSC</sequence>
<reference evidence="1" key="1">
    <citation type="journal article" date="2022" name="bioRxiv">
        <title>Sequencing and chromosome-scale assembly of the giantPleurodeles waltlgenome.</title>
        <authorList>
            <person name="Brown T."/>
            <person name="Elewa A."/>
            <person name="Iarovenko S."/>
            <person name="Subramanian E."/>
            <person name="Araus A.J."/>
            <person name="Petzold A."/>
            <person name="Susuki M."/>
            <person name="Suzuki K.-i.T."/>
            <person name="Hayashi T."/>
            <person name="Toyoda A."/>
            <person name="Oliveira C."/>
            <person name="Osipova E."/>
            <person name="Leigh N.D."/>
            <person name="Simon A."/>
            <person name="Yun M.H."/>
        </authorList>
    </citation>
    <scope>NUCLEOTIDE SEQUENCE</scope>
    <source>
        <strain evidence="1">20211129_DDA</strain>
        <tissue evidence="1">Liver</tissue>
    </source>
</reference>
<name>A0AAV7M1E1_PLEWA</name>
<organism evidence="1 2">
    <name type="scientific">Pleurodeles waltl</name>
    <name type="common">Iberian ribbed newt</name>
    <dbReference type="NCBI Taxonomy" id="8319"/>
    <lineage>
        <taxon>Eukaryota</taxon>
        <taxon>Metazoa</taxon>
        <taxon>Chordata</taxon>
        <taxon>Craniata</taxon>
        <taxon>Vertebrata</taxon>
        <taxon>Euteleostomi</taxon>
        <taxon>Amphibia</taxon>
        <taxon>Batrachia</taxon>
        <taxon>Caudata</taxon>
        <taxon>Salamandroidea</taxon>
        <taxon>Salamandridae</taxon>
        <taxon>Pleurodelinae</taxon>
        <taxon>Pleurodeles</taxon>
    </lineage>
</organism>
<dbReference type="Proteomes" id="UP001066276">
    <property type="component" value="Chromosome 10"/>
</dbReference>
<protein>
    <submittedName>
        <fullName evidence="1">Uncharacterized protein</fullName>
    </submittedName>
</protein>
<comment type="caution">
    <text evidence="1">The sequence shown here is derived from an EMBL/GenBank/DDBJ whole genome shotgun (WGS) entry which is preliminary data.</text>
</comment>
<proteinExistence type="predicted"/>